<gene>
    <name evidence="1" type="ORF">SAMN04488067_11189</name>
</gene>
<dbReference type="OrthoDB" id="185336at2157"/>
<dbReference type="AlphaFoldDB" id="A0A1G7Q8W2"/>
<dbReference type="Gene3D" id="1.25.40.10">
    <property type="entry name" value="Tetratricopeptide repeat domain"/>
    <property type="match status" value="1"/>
</dbReference>
<evidence type="ECO:0000313" key="1">
    <source>
        <dbReference type="EMBL" id="SDF94971.1"/>
    </source>
</evidence>
<organism evidence="1 2">
    <name type="scientific">Halorubrum xinjiangense</name>
    <dbReference type="NCBI Taxonomy" id="261291"/>
    <lineage>
        <taxon>Archaea</taxon>
        <taxon>Methanobacteriati</taxon>
        <taxon>Methanobacteriota</taxon>
        <taxon>Stenosarchaea group</taxon>
        <taxon>Halobacteria</taxon>
        <taxon>Halobacteriales</taxon>
        <taxon>Haloferacaceae</taxon>
        <taxon>Halorubrum</taxon>
    </lineage>
</organism>
<protein>
    <submittedName>
        <fullName evidence="1">Uncharacterized protein</fullName>
    </submittedName>
</protein>
<evidence type="ECO:0000313" key="2">
    <source>
        <dbReference type="Proteomes" id="UP000324020"/>
    </source>
</evidence>
<dbReference type="RefSeq" id="WP_149799361.1">
    <property type="nucleotide sequence ID" value="NZ_FNBO01000011.1"/>
</dbReference>
<accession>A0A1G7Q8W2</accession>
<sequence length="368" mass="41697">MTSFEWKTVEYQGEETSGRLLSTSNGWSVIVFPDFDEDMDRLVCYQNESVVYEMTLGAPNAGDLTPDGTAIIADWIKYGQRTNSEIHLLDIPNRTSRSFNVEYSAPLVAITPDGTTFAITNYDGKVDIYDSTDFSLQAQHSALFGDRLIPVTKPGENDRVYLRARDEPPIIEYSIGLTGEIYSLSDDAKRIQYIESFDLDNTTDWGIAVPELCQQYTGASSDYVRKRVAEVFDDGSLAHVTDSKRLKSIIEVLEHAHEQFSDPHSKAVAAQLSDAHYRLGKEYRGQGQITEFFDHLGIAESYAEDVLPWFAGKKLLAKVNRRKARVYKQRGELEAARTHINRILEIEKEYDVSLTTDADDRLRHELKD</sequence>
<dbReference type="Proteomes" id="UP000324020">
    <property type="component" value="Unassembled WGS sequence"/>
</dbReference>
<dbReference type="EMBL" id="FNBO01000011">
    <property type="protein sequence ID" value="SDF94971.1"/>
    <property type="molecule type" value="Genomic_DNA"/>
</dbReference>
<reference evidence="1 2" key="1">
    <citation type="submission" date="2016-10" db="EMBL/GenBank/DDBJ databases">
        <authorList>
            <person name="Varghese N."/>
            <person name="Submissions S."/>
        </authorList>
    </citation>
    <scope>NUCLEOTIDE SEQUENCE [LARGE SCALE GENOMIC DNA]</scope>
    <source>
        <strain evidence="1 2">CGMCC 1.3527</strain>
    </source>
</reference>
<name>A0A1G7Q8W2_9EURY</name>
<dbReference type="SUPFAM" id="SSF82171">
    <property type="entry name" value="DPP6 N-terminal domain-like"/>
    <property type="match status" value="1"/>
</dbReference>
<proteinExistence type="predicted"/>
<keyword evidence="2" id="KW-1185">Reference proteome</keyword>
<dbReference type="InterPro" id="IPR011990">
    <property type="entry name" value="TPR-like_helical_dom_sf"/>
</dbReference>